<dbReference type="Proteomes" id="UP000297891">
    <property type="component" value="Unassembled WGS sequence"/>
</dbReference>
<feature type="compositionally biased region" description="Basic and acidic residues" evidence="8">
    <location>
        <begin position="77"/>
        <end position="91"/>
    </location>
</feature>
<dbReference type="NCBIfam" id="NF010672">
    <property type="entry name" value="PRK14069.1"/>
    <property type="match status" value="1"/>
</dbReference>
<keyword evidence="5 6" id="KW-0269">Exonuclease</keyword>
<proteinExistence type="inferred from homology"/>
<comment type="caution">
    <text evidence="9">The sequence shown here is derived from an EMBL/GenBank/DDBJ whole genome shotgun (WGS) entry which is preliminary data.</text>
</comment>
<dbReference type="NCBIfam" id="NF002140">
    <property type="entry name" value="PRK00977.1-4"/>
    <property type="match status" value="1"/>
</dbReference>
<dbReference type="PANTHER" id="PTHR34137:SF1">
    <property type="entry name" value="EXODEOXYRIBONUCLEASE 7 SMALL SUBUNIT"/>
    <property type="match status" value="1"/>
</dbReference>
<dbReference type="GO" id="GO:0006308">
    <property type="term" value="P:DNA catabolic process"/>
    <property type="evidence" value="ECO:0007669"/>
    <property type="project" value="UniProtKB-UniRule"/>
</dbReference>
<name>A0A2M9Y1P5_9LEPT</name>
<dbReference type="Gene3D" id="1.10.287.1040">
    <property type="entry name" value="Exonuclease VII, small subunit"/>
    <property type="match status" value="1"/>
</dbReference>
<dbReference type="AlphaFoldDB" id="A0A2M9Y1P5"/>
<dbReference type="RefSeq" id="WP_100790687.1">
    <property type="nucleotide sequence ID" value="NZ_NPDQ01000004.1"/>
</dbReference>
<organism evidence="9 10">
    <name type="scientific">Leptospira brenneri</name>
    <dbReference type="NCBI Taxonomy" id="2023182"/>
    <lineage>
        <taxon>Bacteria</taxon>
        <taxon>Pseudomonadati</taxon>
        <taxon>Spirochaetota</taxon>
        <taxon>Spirochaetia</taxon>
        <taxon>Leptospirales</taxon>
        <taxon>Leptospiraceae</taxon>
        <taxon>Leptospira</taxon>
    </lineage>
</organism>
<accession>A0A2M9Y1P5</accession>
<feature type="region of interest" description="Disordered" evidence="8">
    <location>
        <begin position="66"/>
        <end position="91"/>
    </location>
</feature>
<comment type="function">
    <text evidence="6">Bidirectionally degrades single-stranded DNA into large acid-insoluble oligonucleotides, which are then degraded further into small acid-soluble oligonucleotides.</text>
</comment>
<dbReference type="InterPro" id="IPR037004">
    <property type="entry name" value="Exonuc_VII_ssu_sf"/>
</dbReference>
<comment type="subcellular location">
    <subcellularLocation>
        <location evidence="6">Cytoplasm</location>
    </subcellularLocation>
</comment>
<dbReference type="InterPro" id="IPR003761">
    <property type="entry name" value="Exonuc_VII_S"/>
</dbReference>
<dbReference type="Pfam" id="PF02609">
    <property type="entry name" value="Exonuc_VII_S"/>
    <property type="match status" value="1"/>
</dbReference>
<evidence type="ECO:0000256" key="8">
    <source>
        <dbReference type="SAM" id="MobiDB-lite"/>
    </source>
</evidence>
<keyword evidence="3 6" id="KW-0540">Nuclease</keyword>
<dbReference type="GO" id="GO:0008855">
    <property type="term" value="F:exodeoxyribonuclease VII activity"/>
    <property type="evidence" value="ECO:0007669"/>
    <property type="project" value="UniProtKB-UniRule"/>
</dbReference>
<evidence type="ECO:0000256" key="1">
    <source>
        <dbReference type="ARBA" id="ARBA00009998"/>
    </source>
</evidence>
<evidence type="ECO:0000256" key="7">
    <source>
        <dbReference type="SAM" id="Coils"/>
    </source>
</evidence>
<dbReference type="GO" id="GO:0009318">
    <property type="term" value="C:exodeoxyribonuclease VII complex"/>
    <property type="evidence" value="ECO:0007669"/>
    <property type="project" value="UniProtKB-UniRule"/>
</dbReference>
<sequence length="91" mass="10307">MVEKKTISFEEALRELEEIAEKLERGTLSLEDSIKAYERGMELKKVCSERLVDAEAKIEFLSKAPSGETVKSTVKKKKDESPSKPAEEDLF</sequence>
<comment type="similarity">
    <text evidence="1 6">Belongs to the XseB family.</text>
</comment>
<evidence type="ECO:0000313" key="9">
    <source>
        <dbReference type="EMBL" id="TGK91843.1"/>
    </source>
</evidence>
<dbReference type="GO" id="GO:0005829">
    <property type="term" value="C:cytosol"/>
    <property type="evidence" value="ECO:0007669"/>
    <property type="project" value="TreeGrafter"/>
</dbReference>
<dbReference type="PANTHER" id="PTHR34137">
    <property type="entry name" value="EXODEOXYRIBONUCLEASE 7 SMALL SUBUNIT"/>
    <property type="match status" value="1"/>
</dbReference>
<evidence type="ECO:0000256" key="6">
    <source>
        <dbReference type="HAMAP-Rule" id="MF_00337"/>
    </source>
</evidence>
<dbReference type="SUPFAM" id="SSF116842">
    <property type="entry name" value="XseB-like"/>
    <property type="match status" value="1"/>
</dbReference>
<dbReference type="NCBIfam" id="NF002139">
    <property type="entry name" value="PRK00977.1-3"/>
    <property type="match status" value="1"/>
</dbReference>
<evidence type="ECO:0000313" key="10">
    <source>
        <dbReference type="Proteomes" id="UP000297891"/>
    </source>
</evidence>
<dbReference type="OrthoDB" id="1771251at2"/>
<comment type="subunit">
    <text evidence="6">Heterooligomer composed of large and small subunits.</text>
</comment>
<dbReference type="EC" id="3.1.11.6" evidence="6"/>
<dbReference type="EMBL" id="RQFP01000014">
    <property type="protein sequence ID" value="TGK91843.1"/>
    <property type="molecule type" value="Genomic_DNA"/>
</dbReference>
<evidence type="ECO:0000256" key="5">
    <source>
        <dbReference type="ARBA" id="ARBA00022839"/>
    </source>
</evidence>
<keyword evidence="7" id="KW-0175">Coiled coil</keyword>
<evidence type="ECO:0000256" key="3">
    <source>
        <dbReference type="ARBA" id="ARBA00022722"/>
    </source>
</evidence>
<keyword evidence="10" id="KW-1185">Reference proteome</keyword>
<dbReference type="NCBIfam" id="TIGR01280">
    <property type="entry name" value="xseB"/>
    <property type="match status" value="1"/>
</dbReference>
<gene>
    <name evidence="6" type="primary">xseB</name>
    <name evidence="9" type="ORF">EHQ30_16775</name>
</gene>
<reference evidence="9" key="1">
    <citation type="journal article" date="2019" name="PLoS Negl. Trop. Dis.">
        <title>Revisiting the worldwide diversity of Leptospira species in the environment.</title>
        <authorList>
            <person name="Vincent A.T."/>
            <person name="Schiettekatte O."/>
            <person name="Bourhy P."/>
            <person name="Veyrier F.J."/>
            <person name="Picardeau M."/>
        </authorList>
    </citation>
    <scope>NUCLEOTIDE SEQUENCE [LARGE SCALE GENOMIC DNA]</scope>
    <source>
        <strain evidence="9">201800277</strain>
    </source>
</reference>
<comment type="catalytic activity">
    <reaction evidence="6">
        <text>Exonucleolytic cleavage in either 5'- to 3'- or 3'- to 5'-direction to yield nucleoside 5'-phosphates.</text>
        <dbReference type="EC" id="3.1.11.6"/>
    </reaction>
</comment>
<evidence type="ECO:0000256" key="4">
    <source>
        <dbReference type="ARBA" id="ARBA00022801"/>
    </source>
</evidence>
<dbReference type="HAMAP" id="MF_00337">
    <property type="entry name" value="Exonuc_7_S"/>
    <property type="match status" value="1"/>
</dbReference>
<feature type="coiled-coil region" evidence="7">
    <location>
        <begin position="2"/>
        <end position="33"/>
    </location>
</feature>
<keyword evidence="2 6" id="KW-0963">Cytoplasm</keyword>
<protein>
    <recommendedName>
        <fullName evidence="6">Exodeoxyribonuclease 7 small subunit</fullName>
        <ecNumber evidence="6">3.1.11.6</ecNumber>
    </recommendedName>
    <alternativeName>
        <fullName evidence="6">Exodeoxyribonuclease VII small subunit</fullName>
        <shortName evidence="6">Exonuclease VII small subunit</shortName>
    </alternativeName>
</protein>
<evidence type="ECO:0000256" key="2">
    <source>
        <dbReference type="ARBA" id="ARBA00022490"/>
    </source>
</evidence>
<keyword evidence="4 6" id="KW-0378">Hydrolase</keyword>